<reference evidence="1 2" key="1">
    <citation type="journal article" date="2016" name="Nat. Commun.">
        <title>Thousands of microbial genomes shed light on interconnected biogeochemical processes in an aquifer system.</title>
        <authorList>
            <person name="Anantharaman K."/>
            <person name="Brown C.T."/>
            <person name="Hug L.A."/>
            <person name="Sharon I."/>
            <person name="Castelle C.J."/>
            <person name="Probst A.J."/>
            <person name="Thomas B.C."/>
            <person name="Singh A."/>
            <person name="Wilkins M.J."/>
            <person name="Karaoz U."/>
            <person name="Brodie E.L."/>
            <person name="Williams K.H."/>
            <person name="Hubbard S.S."/>
            <person name="Banfield J.F."/>
        </authorList>
    </citation>
    <scope>NUCLEOTIDE SEQUENCE [LARGE SCALE GENOMIC DNA]</scope>
</reference>
<evidence type="ECO:0000313" key="1">
    <source>
        <dbReference type="EMBL" id="OGM15427.1"/>
    </source>
</evidence>
<name>A0A1F7XK80_9BACT</name>
<sequence length="143" mass="17406">MKRCSKCEMQKVYRDFYRRKRGERAGQYYEKCKDCMKARGRNYYHLNRNRQLHLALIRRRKYLSKAKEYIARLKDRPCQDCGKRYPSFVMDFDHRLGEKKFLDVTRMVLGGWALEKIKIEIQKCDIVCANCHRIRTYGKYMLG</sequence>
<accession>A0A1F7XK80</accession>
<dbReference type="EMBL" id="MGFX01000006">
    <property type="protein sequence ID" value="OGM15427.1"/>
    <property type="molecule type" value="Genomic_DNA"/>
</dbReference>
<protein>
    <recommendedName>
        <fullName evidence="3">HNH endonuclease</fullName>
    </recommendedName>
</protein>
<evidence type="ECO:0000313" key="2">
    <source>
        <dbReference type="Proteomes" id="UP000177382"/>
    </source>
</evidence>
<dbReference type="Proteomes" id="UP000177382">
    <property type="component" value="Unassembled WGS sequence"/>
</dbReference>
<dbReference type="AlphaFoldDB" id="A0A1F7XK80"/>
<evidence type="ECO:0008006" key="3">
    <source>
        <dbReference type="Google" id="ProtNLM"/>
    </source>
</evidence>
<organism evidence="1 2">
    <name type="scientific">Candidatus Woesebacteria bacterium RBG_16_42_24</name>
    <dbReference type="NCBI Taxonomy" id="1802485"/>
    <lineage>
        <taxon>Bacteria</taxon>
        <taxon>Candidatus Woeseibacteriota</taxon>
    </lineage>
</organism>
<gene>
    <name evidence="1" type="ORF">A2V97_02260</name>
</gene>
<proteinExistence type="predicted"/>
<comment type="caution">
    <text evidence="1">The sequence shown here is derived from an EMBL/GenBank/DDBJ whole genome shotgun (WGS) entry which is preliminary data.</text>
</comment>